<reference evidence="5" key="1">
    <citation type="submission" date="2018-03" db="EMBL/GenBank/DDBJ databases">
        <title>A comparative analysis of the Nautiliaceae.</title>
        <authorList>
            <person name="Grosche A."/>
            <person name="Smedile F."/>
            <person name="Vetriani C."/>
        </authorList>
    </citation>
    <scope>NUCLEOTIDE SEQUENCE [LARGE SCALE GENOMIC DNA]</scope>
    <source>
        <strain evidence="5">TB6</strain>
    </source>
</reference>
<dbReference type="PANTHER" id="PTHR44675:SF1">
    <property type="entry name" value="P21-ACTIVATED PROTEIN KINASE-INTERACTING PROTEIN 1"/>
    <property type="match status" value="1"/>
</dbReference>
<keyword evidence="5" id="KW-1185">Reference proteome</keyword>
<dbReference type="RefSeq" id="WP_123351630.1">
    <property type="nucleotide sequence ID" value="NZ_CP027432.2"/>
</dbReference>
<evidence type="ECO:0000256" key="1">
    <source>
        <dbReference type="SAM" id="Coils"/>
    </source>
</evidence>
<dbReference type="SMART" id="SM00320">
    <property type="entry name" value="WD40"/>
    <property type="match status" value="3"/>
</dbReference>
<evidence type="ECO:0000313" key="4">
    <source>
        <dbReference type="Proteomes" id="UP000272781"/>
    </source>
</evidence>
<dbReference type="SUPFAM" id="SSF50978">
    <property type="entry name" value="WD40 repeat-like"/>
    <property type="match status" value="1"/>
</dbReference>
<organism evidence="3 4">
    <name type="scientific">Caminibacter pacificus</name>
    <dbReference type="NCBI Taxonomy" id="1424653"/>
    <lineage>
        <taxon>Bacteria</taxon>
        <taxon>Pseudomonadati</taxon>
        <taxon>Campylobacterota</taxon>
        <taxon>Epsilonproteobacteria</taxon>
        <taxon>Nautiliales</taxon>
        <taxon>Nautiliaceae</taxon>
        <taxon>Caminibacter</taxon>
    </lineage>
</organism>
<dbReference type="AlphaFoldDB" id="A0AAJ4UYA5"/>
<dbReference type="EMBL" id="CP027432">
    <property type="protein sequence ID" value="QCI28556.1"/>
    <property type="molecule type" value="Genomic_DNA"/>
</dbReference>
<dbReference type="Proteomes" id="UP000272781">
    <property type="component" value="Unassembled WGS sequence"/>
</dbReference>
<gene>
    <name evidence="2" type="ORF">C6V80_06150</name>
    <name evidence="3" type="ORF">EDC58_0196</name>
</gene>
<feature type="coiled-coil region" evidence="1">
    <location>
        <begin position="559"/>
        <end position="586"/>
    </location>
</feature>
<keyword evidence="1" id="KW-0175">Coiled coil</keyword>
<dbReference type="InterPro" id="IPR015943">
    <property type="entry name" value="WD40/YVTN_repeat-like_dom_sf"/>
</dbReference>
<evidence type="ECO:0000313" key="3">
    <source>
        <dbReference type="EMBL" id="ROR40717.1"/>
    </source>
</evidence>
<dbReference type="InterPro" id="IPR036322">
    <property type="entry name" value="WD40_repeat_dom_sf"/>
</dbReference>
<dbReference type="Gene3D" id="2.130.10.10">
    <property type="entry name" value="YVTN repeat-like/Quinoprotein amine dehydrogenase"/>
    <property type="match status" value="1"/>
</dbReference>
<evidence type="ECO:0000313" key="2">
    <source>
        <dbReference type="EMBL" id="QCI28556.1"/>
    </source>
</evidence>
<reference evidence="3 4" key="2">
    <citation type="submission" date="2018-11" db="EMBL/GenBank/DDBJ databases">
        <title>Genomic Encyclopedia of Type Strains, Phase IV (KMG-IV): sequencing the most valuable type-strain genomes for metagenomic binning, comparative biology and taxonomic classification.</title>
        <authorList>
            <person name="Goeker M."/>
        </authorList>
    </citation>
    <scope>NUCLEOTIDE SEQUENCE [LARGE SCALE GENOMIC DNA]</scope>
    <source>
        <strain evidence="3 4">DSM 27783</strain>
    </source>
</reference>
<dbReference type="InterPro" id="IPR051959">
    <property type="entry name" value="PAK1-Kinase_Regulator"/>
</dbReference>
<dbReference type="Proteomes" id="UP000298805">
    <property type="component" value="Chromosome"/>
</dbReference>
<accession>A0AAJ4UYA5</accession>
<sequence length="612" mass="72671">MIKFKNLKVPVSRFFIKDNFLYVVDEINRVLIFDMGLSFFKGFRLKFEKNSPKENGVKFSNKGKFLAVTSKNRVGVWNIEEKKHLETFEFKHDILAVSFLNEEYLACGGIDGEIYLINLEILKRVAKLPKHKDFITDIVFVDEDYICAGGYDKAVIFSNLSSFNSKKRFLHIKPVKKIEKKENLISADEISDIVKWDEYKHTSIDRVDFYRKFSDFWIDGEFLVILSKNKVMIYDLKNEVILNDKFLEFENMEKVVIYSNKMIISTTNGELYYKDLFEEEKELLDAILKEDFKKAYDLIDKNPFLKRSEGFKRLIKYEELLIKKAILLFEKSEIEAVKVLQPLLKVPNKREEIEKLIKHYKNLAKFKNAVLKGNYALAYELANMYEELKKTKYYKILELRWQKTYEKAYQSVINGEFEKAKELLEPFMAVTQKLPLIELLLKKAEILKIFKEKIAKKDFKGVYALLKEHPELKESVEYQKLMTYAENLYKFALKFLEKEEFQKAKKAAMILKDIEEYEDKAIEILNMLEVIFKFLALIADNKIDEALKLAEMYEFLRKLKSYKEIQEKFRQTLKQAEKEMLENKTKALDLLGEYKNMKMKLPRIQSMIKEMQ</sequence>
<dbReference type="EMBL" id="RJVK01000001">
    <property type="protein sequence ID" value="ROR40717.1"/>
    <property type="molecule type" value="Genomic_DNA"/>
</dbReference>
<name>A0AAJ4UYA5_9BACT</name>
<dbReference type="PANTHER" id="PTHR44675">
    <property type="entry name" value="PAK1 INTERACTING PROTEIN 1"/>
    <property type="match status" value="1"/>
</dbReference>
<evidence type="ECO:0000313" key="5">
    <source>
        <dbReference type="Proteomes" id="UP000298805"/>
    </source>
</evidence>
<protein>
    <submittedName>
        <fullName evidence="2">WD40 repeat domain-containing protein</fullName>
    </submittedName>
</protein>
<proteinExistence type="predicted"/>
<reference evidence="2" key="3">
    <citation type="submission" date="2019-06" db="EMBL/GenBank/DDBJ databases">
        <title>A comparative analysis of the Nautiliaceae.</title>
        <authorList>
            <person name="Grosche A."/>
            <person name="Smedile F."/>
            <person name="Vetriani C."/>
        </authorList>
    </citation>
    <scope>NUCLEOTIDE SEQUENCE</scope>
    <source>
        <strain evidence="2">TB6</strain>
    </source>
</reference>
<dbReference type="InterPro" id="IPR001680">
    <property type="entry name" value="WD40_rpt"/>
</dbReference>